<sequence>MANHLAHATSPYLNQHADNPIDWHVWGPEAFEEAARRDVPVLVSIGYATCHWCHVMARESFSEPQLGALANESVVAIKVDREELPAVDGFYMDALLAMRGQGGWPLTVFTTPDSRPFFAGTYFPPQPRDGMPSLSQVITTIARTWRDDRQKAEQIASQLAQSLIRLPDLSLGLPAEAPTPQIDDDTLTAAAENLLAAQDRRWGGFGQTPKFPPLLSIVHLLRRHARLGTSPEAADLEAVRRTIAGIAAGGIRDHVDGGISRYSVDAQWHIPHFEKMLFDNAQYLRATVDWLETERRWDPTSRYARLAHREATETAAFLLERMQLPDGGFASGLDADSVDDAGERTEGAYYLETADGVPAPFQPLGPVEAAHPDRPFAVGLPALADWVHGEGESGDVAPWETSQAVAARDELARRRADRPLPQRDDKLVTEWNALAITALARAGRVLDDERLTAAARRAFDAVLASNRGDTSGTPGGADALGHPGARVVRSSTNGVAGPGQATLADVAQLAIAAHAVGESEMFDSLLREALGFVIFPVRQDEAEEPADQPGATTSEGPEANATEPVVQSGETDAAGQGASGTEASSDADPWAGASLLDAHGDGIVPVRGSDPLDDSTPSGRAALIEALRLADETAGDETIGGQKADDADRADAADLRQLRAVLLASVLPALQQATRSLGWVLAEAELDAAAPDAESDAQRTE</sequence>
<reference evidence="3" key="1">
    <citation type="journal article" date="2021" name="PeerJ">
        <title>Extensive microbial diversity within the chicken gut microbiome revealed by metagenomics and culture.</title>
        <authorList>
            <person name="Gilroy R."/>
            <person name="Ravi A."/>
            <person name="Getino M."/>
            <person name="Pursley I."/>
            <person name="Horton D.L."/>
            <person name="Alikhan N.F."/>
            <person name="Baker D."/>
            <person name="Gharbi K."/>
            <person name="Hall N."/>
            <person name="Watson M."/>
            <person name="Adriaenssens E.M."/>
            <person name="Foster-Nyarko E."/>
            <person name="Jarju S."/>
            <person name="Secka A."/>
            <person name="Antonio M."/>
            <person name="Oren A."/>
            <person name="Chaudhuri R.R."/>
            <person name="La Ragione R."/>
            <person name="Hildebrand F."/>
            <person name="Pallen M.J."/>
        </authorList>
    </citation>
    <scope>NUCLEOTIDE SEQUENCE</scope>
    <source>
        <strain evidence="3">ChiGjej5B5-7349</strain>
    </source>
</reference>
<dbReference type="SUPFAM" id="SSF48208">
    <property type="entry name" value="Six-hairpin glycosidases"/>
    <property type="match status" value="1"/>
</dbReference>
<dbReference type="SUPFAM" id="SSF52833">
    <property type="entry name" value="Thioredoxin-like"/>
    <property type="match status" value="1"/>
</dbReference>
<organism evidence="3 4">
    <name type="scientific">Brevibacterium senegalense</name>
    <dbReference type="NCBI Taxonomy" id="1033736"/>
    <lineage>
        <taxon>Bacteria</taxon>
        <taxon>Bacillati</taxon>
        <taxon>Actinomycetota</taxon>
        <taxon>Actinomycetes</taxon>
        <taxon>Micrococcales</taxon>
        <taxon>Brevibacteriaceae</taxon>
        <taxon>Brevibacterium</taxon>
    </lineage>
</organism>
<evidence type="ECO:0000313" key="3">
    <source>
        <dbReference type="EMBL" id="HJG79985.1"/>
    </source>
</evidence>
<gene>
    <name evidence="3" type="ORF">K8V08_06205</name>
</gene>
<feature type="domain" description="Spermatogenesis-associated protein 20-like TRX" evidence="2">
    <location>
        <begin position="3"/>
        <end position="163"/>
    </location>
</feature>
<dbReference type="InterPro" id="IPR004879">
    <property type="entry name" value="Ssp411-like_TRX"/>
</dbReference>
<evidence type="ECO:0000259" key="2">
    <source>
        <dbReference type="Pfam" id="PF03190"/>
    </source>
</evidence>
<dbReference type="PANTHER" id="PTHR42899">
    <property type="entry name" value="SPERMATOGENESIS-ASSOCIATED PROTEIN 20"/>
    <property type="match status" value="1"/>
</dbReference>
<dbReference type="InterPro" id="IPR008928">
    <property type="entry name" value="6-hairpin_glycosidase_sf"/>
</dbReference>
<reference evidence="3" key="2">
    <citation type="submission" date="2021-09" db="EMBL/GenBank/DDBJ databases">
        <authorList>
            <person name="Gilroy R."/>
        </authorList>
    </citation>
    <scope>NUCLEOTIDE SEQUENCE</scope>
    <source>
        <strain evidence="3">ChiGjej5B5-7349</strain>
    </source>
</reference>
<dbReference type="EMBL" id="DYUK01000135">
    <property type="protein sequence ID" value="HJG79985.1"/>
    <property type="molecule type" value="Genomic_DNA"/>
</dbReference>
<evidence type="ECO:0000256" key="1">
    <source>
        <dbReference type="SAM" id="MobiDB-lite"/>
    </source>
</evidence>
<dbReference type="AlphaFoldDB" id="A0A921MD95"/>
<feature type="region of interest" description="Disordered" evidence="1">
    <location>
        <begin position="541"/>
        <end position="596"/>
    </location>
</feature>
<comment type="caution">
    <text evidence="3">The sequence shown here is derived from an EMBL/GenBank/DDBJ whole genome shotgun (WGS) entry which is preliminary data.</text>
</comment>
<dbReference type="Pfam" id="PF03190">
    <property type="entry name" value="Thioredox_DsbH"/>
    <property type="match status" value="1"/>
</dbReference>
<dbReference type="GO" id="GO:0005975">
    <property type="term" value="P:carbohydrate metabolic process"/>
    <property type="evidence" value="ECO:0007669"/>
    <property type="project" value="InterPro"/>
</dbReference>
<proteinExistence type="predicted"/>
<dbReference type="CDD" id="cd02955">
    <property type="entry name" value="SSP411"/>
    <property type="match status" value="1"/>
</dbReference>
<evidence type="ECO:0000313" key="4">
    <source>
        <dbReference type="Proteomes" id="UP000784435"/>
    </source>
</evidence>
<dbReference type="PANTHER" id="PTHR42899:SF1">
    <property type="entry name" value="SPERMATOGENESIS-ASSOCIATED PROTEIN 20"/>
    <property type="match status" value="1"/>
</dbReference>
<dbReference type="Proteomes" id="UP000784435">
    <property type="component" value="Unassembled WGS sequence"/>
</dbReference>
<protein>
    <submittedName>
        <fullName evidence="3">DUF255 domain-containing protein</fullName>
    </submittedName>
</protein>
<accession>A0A921MD95</accession>
<dbReference type="InterPro" id="IPR024705">
    <property type="entry name" value="Ssp411"/>
</dbReference>
<dbReference type="Gene3D" id="3.40.30.10">
    <property type="entry name" value="Glutaredoxin"/>
    <property type="match status" value="1"/>
</dbReference>
<dbReference type="InterPro" id="IPR036249">
    <property type="entry name" value="Thioredoxin-like_sf"/>
</dbReference>
<name>A0A921MD95_9MICO</name>